<dbReference type="InterPro" id="IPR050721">
    <property type="entry name" value="Trk_Ktr_HKT_K-transport"/>
</dbReference>
<evidence type="ECO:0000313" key="10">
    <source>
        <dbReference type="Proteomes" id="UP000294743"/>
    </source>
</evidence>
<evidence type="ECO:0000313" key="9">
    <source>
        <dbReference type="EMBL" id="TDW26443.1"/>
    </source>
</evidence>
<evidence type="ECO:0000259" key="8">
    <source>
        <dbReference type="PROSITE" id="PS51202"/>
    </source>
</evidence>
<evidence type="ECO:0000256" key="2">
    <source>
        <dbReference type="ARBA" id="ARBA00022448"/>
    </source>
</evidence>
<dbReference type="AlphaFoldDB" id="A0A4R8AD34"/>
<proteinExistence type="predicted"/>
<dbReference type="Gene3D" id="3.30.70.1450">
    <property type="entry name" value="Regulator of K+ conductance, C-terminal domain"/>
    <property type="match status" value="1"/>
</dbReference>
<dbReference type="Pfam" id="PF02080">
    <property type="entry name" value="TrkA_C"/>
    <property type="match status" value="1"/>
</dbReference>
<keyword evidence="5" id="KW-0520">NAD</keyword>
<dbReference type="SUPFAM" id="SSF51735">
    <property type="entry name" value="NAD(P)-binding Rossmann-fold domains"/>
    <property type="match status" value="1"/>
</dbReference>
<evidence type="ECO:0000256" key="3">
    <source>
        <dbReference type="ARBA" id="ARBA00022538"/>
    </source>
</evidence>
<dbReference type="PANTHER" id="PTHR43833:SF5">
    <property type="entry name" value="TRK SYSTEM POTASSIUM UPTAKE PROTEIN TRKA"/>
    <property type="match status" value="1"/>
</dbReference>
<keyword evidence="6" id="KW-0406">Ion transport</keyword>
<reference evidence="9 10" key="1">
    <citation type="submission" date="2019-03" db="EMBL/GenBank/DDBJ databases">
        <title>Genomic Encyclopedia of Type Strains, Phase IV (KMG-IV): sequencing the most valuable type-strain genomes for metagenomic binning, comparative biology and taxonomic classification.</title>
        <authorList>
            <person name="Goeker M."/>
        </authorList>
    </citation>
    <scope>NUCLEOTIDE SEQUENCE [LARGE SCALE GENOMIC DNA]</scope>
    <source>
        <strain evidence="9 10">DSM 28867</strain>
    </source>
</reference>
<comment type="caution">
    <text evidence="9">The sequence shown here is derived from an EMBL/GenBank/DDBJ whole genome shotgun (WGS) entry which is preliminary data.</text>
</comment>
<protein>
    <recommendedName>
        <fullName evidence="1">Trk system potassium uptake protein TrkA</fullName>
    </recommendedName>
</protein>
<evidence type="ECO:0000256" key="5">
    <source>
        <dbReference type="ARBA" id="ARBA00023027"/>
    </source>
</evidence>
<dbReference type="OrthoDB" id="9775180at2"/>
<dbReference type="PANTHER" id="PTHR43833">
    <property type="entry name" value="POTASSIUM CHANNEL PROTEIN 2-RELATED-RELATED"/>
    <property type="match status" value="1"/>
</dbReference>
<dbReference type="Gene3D" id="3.40.50.720">
    <property type="entry name" value="NAD(P)-binding Rossmann-like Domain"/>
    <property type="match status" value="1"/>
</dbReference>
<feature type="domain" description="RCK N-terminal" evidence="7">
    <location>
        <begin position="1"/>
        <end position="119"/>
    </location>
</feature>
<dbReference type="PRINTS" id="PR00335">
    <property type="entry name" value="KUPTAKETRKA"/>
</dbReference>
<keyword evidence="3" id="KW-0633">Potassium transport</keyword>
<dbReference type="InterPro" id="IPR006036">
    <property type="entry name" value="K_uptake_TrkA"/>
</dbReference>
<organism evidence="9 10">
    <name type="scientific">Breznakia blatticola</name>
    <dbReference type="NCBI Taxonomy" id="1754012"/>
    <lineage>
        <taxon>Bacteria</taxon>
        <taxon>Bacillati</taxon>
        <taxon>Bacillota</taxon>
        <taxon>Erysipelotrichia</taxon>
        <taxon>Erysipelotrichales</taxon>
        <taxon>Erysipelotrichaceae</taxon>
        <taxon>Breznakia</taxon>
    </lineage>
</organism>
<evidence type="ECO:0000256" key="4">
    <source>
        <dbReference type="ARBA" id="ARBA00022958"/>
    </source>
</evidence>
<dbReference type="GO" id="GO:0015079">
    <property type="term" value="F:potassium ion transmembrane transporter activity"/>
    <property type="evidence" value="ECO:0007669"/>
    <property type="project" value="InterPro"/>
</dbReference>
<dbReference type="InterPro" id="IPR006037">
    <property type="entry name" value="RCK_C"/>
</dbReference>
<dbReference type="SUPFAM" id="SSF116726">
    <property type="entry name" value="TrkA C-terminal domain-like"/>
    <property type="match status" value="1"/>
</dbReference>
<sequence>MKVIIIGGGQVGSYITDILVKHEIDVKVIESREKVLQKIRGKFSPDILVEGDGSDPVIMSQAGMQDCDVVVCVTGKDEVNLVSATIAKYEFGVDRVIARVNHPSNEWLFTLEMGVDVKVNQAELLARLVVDEIDMRNVMTLMKLNRGEYSISQITVEANSMAIGKEIKDLAIPDKAVLIAITRNHEVVIPKGNTTIESNDHIMFLCYDDQLEELNALFA</sequence>
<accession>A0A4R8AD34</accession>
<dbReference type="InterPro" id="IPR036721">
    <property type="entry name" value="RCK_C_sf"/>
</dbReference>
<dbReference type="EMBL" id="SODD01000001">
    <property type="protein sequence ID" value="TDW26443.1"/>
    <property type="molecule type" value="Genomic_DNA"/>
</dbReference>
<gene>
    <name evidence="9" type="ORF">EDD63_101159</name>
</gene>
<dbReference type="RefSeq" id="WP_134167471.1">
    <property type="nucleotide sequence ID" value="NZ_SODD01000001.1"/>
</dbReference>
<dbReference type="PROSITE" id="PS51202">
    <property type="entry name" value="RCK_C"/>
    <property type="match status" value="1"/>
</dbReference>
<evidence type="ECO:0000259" key="7">
    <source>
        <dbReference type="PROSITE" id="PS51201"/>
    </source>
</evidence>
<evidence type="ECO:0000256" key="1">
    <source>
        <dbReference type="ARBA" id="ARBA00017378"/>
    </source>
</evidence>
<evidence type="ECO:0000256" key="6">
    <source>
        <dbReference type="ARBA" id="ARBA00023065"/>
    </source>
</evidence>
<feature type="domain" description="RCK C-terminal" evidence="8">
    <location>
        <begin position="139"/>
        <end position="219"/>
    </location>
</feature>
<dbReference type="InterPro" id="IPR036291">
    <property type="entry name" value="NAD(P)-bd_dom_sf"/>
</dbReference>
<dbReference type="PROSITE" id="PS51201">
    <property type="entry name" value="RCK_N"/>
    <property type="match status" value="1"/>
</dbReference>
<keyword evidence="10" id="KW-1185">Reference proteome</keyword>
<keyword evidence="2" id="KW-0813">Transport</keyword>
<dbReference type="InterPro" id="IPR003148">
    <property type="entry name" value="RCK_N"/>
</dbReference>
<keyword evidence="4" id="KW-0630">Potassium</keyword>
<dbReference type="Pfam" id="PF02254">
    <property type="entry name" value="TrkA_N"/>
    <property type="match status" value="1"/>
</dbReference>
<name>A0A4R8AD34_9FIRM</name>
<dbReference type="GO" id="GO:0005886">
    <property type="term" value="C:plasma membrane"/>
    <property type="evidence" value="ECO:0007669"/>
    <property type="project" value="InterPro"/>
</dbReference>
<dbReference type="Proteomes" id="UP000294743">
    <property type="component" value="Unassembled WGS sequence"/>
</dbReference>